<accession>A0A3C1KLD6</accession>
<protein>
    <submittedName>
        <fullName evidence="2">Uncharacterized protein</fullName>
    </submittedName>
</protein>
<evidence type="ECO:0000313" key="3">
    <source>
        <dbReference type="Proteomes" id="UP000259273"/>
    </source>
</evidence>
<dbReference type="AlphaFoldDB" id="A0A3C1KLD6"/>
<proteinExistence type="predicted"/>
<gene>
    <name evidence="2" type="ORF">DCP75_07345</name>
</gene>
<dbReference type="EMBL" id="DMND01000102">
    <property type="protein sequence ID" value="HAN27520.1"/>
    <property type="molecule type" value="Genomic_DNA"/>
</dbReference>
<reference evidence="2 3" key="1">
    <citation type="journal article" date="2018" name="Nat. Biotechnol.">
        <title>A standardized bacterial taxonomy based on genome phylogeny substantially revises the tree of life.</title>
        <authorList>
            <person name="Parks D.H."/>
            <person name="Chuvochina M."/>
            <person name="Waite D.W."/>
            <person name="Rinke C."/>
            <person name="Skarshewski A."/>
            <person name="Chaumeil P.A."/>
            <person name="Hugenholtz P."/>
        </authorList>
    </citation>
    <scope>NUCLEOTIDE SEQUENCE [LARGE SCALE GENOMIC DNA]</scope>
    <source>
        <strain evidence="2">UBA9158</strain>
    </source>
</reference>
<feature type="region of interest" description="Disordered" evidence="1">
    <location>
        <begin position="19"/>
        <end position="81"/>
    </location>
</feature>
<evidence type="ECO:0000313" key="2">
    <source>
        <dbReference type="EMBL" id="HAN27520.1"/>
    </source>
</evidence>
<organism evidence="2 3">
    <name type="scientific">Haliea salexigens</name>
    <dbReference type="NCBI Taxonomy" id="287487"/>
    <lineage>
        <taxon>Bacteria</taxon>
        <taxon>Pseudomonadati</taxon>
        <taxon>Pseudomonadota</taxon>
        <taxon>Gammaproteobacteria</taxon>
        <taxon>Cellvibrionales</taxon>
        <taxon>Halieaceae</taxon>
        <taxon>Haliea</taxon>
    </lineage>
</organism>
<sequence>MVDVILVVMVLMAGLSLGEGDAESTAGPMRESATAAAADATDGRADSTPCATLSPRFRDLGSHDAVVNSNGRHGQGDPDGI</sequence>
<evidence type="ECO:0000256" key="1">
    <source>
        <dbReference type="SAM" id="MobiDB-lite"/>
    </source>
</evidence>
<name>A0A3C1KLD6_9GAMM</name>
<dbReference type="Proteomes" id="UP000259273">
    <property type="component" value="Unassembled WGS sequence"/>
</dbReference>
<comment type="caution">
    <text evidence="2">The sequence shown here is derived from an EMBL/GenBank/DDBJ whole genome shotgun (WGS) entry which is preliminary data.</text>
</comment>